<dbReference type="KEGG" id="eus:EUTSA_v10002964mg"/>
<dbReference type="InterPro" id="IPR050354">
    <property type="entry name" value="F-box/kelch-repeat_ARATH"/>
</dbReference>
<evidence type="ECO:0000313" key="4">
    <source>
        <dbReference type="Proteomes" id="UP000030689"/>
    </source>
</evidence>
<dbReference type="InterPro" id="IPR057499">
    <property type="entry name" value="Kelch_FKB95"/>
</dbReference>
<proteinExistence type="predicted"/>
<dbReference type="Gramene" id="ESQ37126">
    <property type="protein sequence ID" value="ESQ37126"/>
    <property type="gene ID" value="EUTSA_v10002964mg"/>
</dbReference>
<dbReference type="InterPro" id="IPR015915">
    <property type="entry name" value="Kelch-typ_b-propeller"/>
</dbReference>
<accession>V4MXF0</accession>
<dbReference type="Pfam" id="PF25210">
    <property type="entry name" value="Kelch_FKB95"/>
    <property type="match status" value="1"/>
</dbReference>
<organism evidence="3 4">
    <name type="scientific">Eutrema salsugineum</name>
    <name type="common">Saltwater cress</name>
    <name type="synonym">Sisymbrium salsugineum</name>
    <dbReference type="NCBI Taxonomy" id="72664"/>
    <lineage>
        <taxon>Eukaryota</taxon>
        <taxon>Viridiplantae</taxon>
        <taxon>Streptophyta</taxon>
        <taxon>Embryophyta</taxon>
        <taxon>Tracheophyta</taxon>
        <taxon>Spermatophyta</taxon>
        <taxon>Magnoliopsida</taxon>
        <taxon>eudicotyledons</taxon>
        <taxon>Gunneridae</taxon>
        <taxon>Pentapetalae</taxon>
        <taxon>rosids</taxon>
        <taxon>malvids</taxon>
        <taxon>Brassicales</taxon>
        <taxon>Brassicaceae</taxon>
        <taxon>Eutremeae</taxon>
        <taxon>Eutrema</taxon>
    </lineage>
</organism>
<gene>
    <name evidence="3" type="ORF">EUTSA_v10002964mg</name>
</gene>
<protein>
    <recommendedName>
        <fullName evidence="2">F-box domain-containing protein</fullName>
    </recommendedName>
</protein>
<dbReference type="SUPFAM" id="SSF117281">
    <property type="entry name" value="Kelch motif"/>
    <property type="match status" value="1"/>
</dbReference>
<evidence type="ECO:0000313" key="3">
    <source>
        <dbReference type="EMBL" id="ESQ37126.1"/>
    </source>
</evidence>
<evidence type="ECO:0000259" key="2">
    <source>
        <dbReference type="PROSITE" id="PS50181"/>
    </source>
</evidence>
<dbReference type="SMART" id="SM00612">
    <property type="entry name" value="Kelch"/>
    <property type="match status" value="1"/>
</dbReference>
<feature type="compositionally biased region" description="Basic residues" evidence="1">
    <location>
        <begin position="1"/>
        <end position="13"/>
    </location>
</feature>
<dbReference type="EMBL" id="KI517609">
    <property type="protein sequence ID" value="ESQ37126.1"/>
    <property type="molecule type" value="Genomic_DNA"/>
</dbReference>
<dbReference type="InterPro" id="IPR001810">
    <property type="entry name" value="F-box_dom"/>
</dbReference>
<dbReference type="PANTHER" id="PTHR24414:SF184">
    <property type="entry name" value="GALACTOSE OXIDASE_KELCH REPEAT SUPERFAMILY PROTEIN"/>
    <property type="match status" value="1"/>
</dbReference>
<dbReference type="PROSITE" id="PS50181">
    <property type="entry name" value="FBOX"/>
    <property type="match status" value="1"/>
</dbReference>
<dbReference type="AlphaFoldDB" id="V4MXF0"/>
<dbReference type="Pfam" id="PF00646">
    <property type="entry name" value="F-box"/>
    <property type="match status" value="1"/>
</dbReference>
<sequence length="365" mass="41967">MSSQERKRKKKTTNKLSPALESAPSLPDDLLVSCLARVSRLYYPTLSLVSKRFRSLLASPELYQTRSSLGRTESCLYVCLRFHPDPNPRWFTLCLKPDRTLTNDTGKKKKKKKKKSCFGYALAKISISHSPPAHWSGLVTIGSEIYKIGGPIDNNKEPSSSVSILDCTSHTWREAPSMVVKRSYPQANVLDGKIYVAGGCSKDSDFMEVFDPKTQTWELVYFFGNFNGLAYKPKEGRWERVGEEMEWDWRWYSYCVIENVIYRYDEGKFKWYDSKARLWRNLKGVKGLPKFARYIARLADYGGKMAVFWDKGVPSSGYKDRVIWCTVIALERRNDEEIWGKVEWLDAMLTVPKSCRVDFALAATV</sequence>
<keyword evidence="4" id="KW-1185">Reference proteome</keyword>
<dbReference type="PANTHER" id="PTHR24414">
    <property type="entry name" value="F-BOX/KELCH-REPEAT PROTEIN SKIP4"/>
    <property type="match status" value="1"/>
</dbReference>
<dbReference type="SMART" id="SM00256">
    <property type="entry name" value="FBOX"/>
    <property type="match status" value="1"/>
</dbReference>
<dbReference type="CDD" id="cd22152">
    <property type="entry name" value="F-box_AtAFR-like"/>
    <property type="match status" value="1"/>
</dbReference>
<feature type="domain" description="F-box" evidence="2">
    <location>
        <begin position="20"/>
        <end position="66"/>
    </location>
</feature>
<reference evidence="3 4" key="1">
    <citation type="journal article" date="2013" name="Front. Plant Sci.">
        <title>The Reference Genome of the Halophytic Plant Eutrema salsugineum.</title>
        <authorList>
            <person name="Yang R."/>
            <person name="Jarvis D.E."/>
            <person name="Chen H."/>
            <person name="Beilstein M.A."/>
            <person name="Grimwood J."/>
            <person name="Jenkins J."/>
            <person name="Shu S."/>
            <person name="Prochnik S."/>
            <person name="Xin M."/>
            <person name="Ma C."/>
            <person name="Schmutz J."/>
            <person name="Wing R.A."/>
            <person name="Mitchell-Olds T."/>
            <person name="Schumaker K.S."/>
            <person name="Wang X."/>
        </authorList>
    </citation>
    <scope>NUCLEOTIDE SEQUENCE [LARGE SCALE GENOMIC DNA]</scope>
</reference>
<evidence type="ECO:0000256" key="1">
    <source>
        <dbReference type="SAM" id="MobiDB-lite"/>
    </source>
</evidence>
<dbReference type="OMA" id="RWSIDEC"/>
<feature type="region of interest" description="Disordered" evidence="1">
    <location>
        <begin position="1"/>
        <end position="23"/>
    </location>
</feature>
<dbReference type="Gene3D" id="2.120.10.80">
    <property type="entry name" value="Kelch-type beta propeller"/>
    <property type="match status" value="1"/>
</dbReference>
<name>V4MXF0_EUTSA</name>
<dbReference type="eggNOG" id="KOG1072">
    <property type="taxonomic scope" value="Eukaryota"/>
</dbReference>
<dbReference type="Proteomes" id="UP000030689">
    <property type="component" value="Unassembled WGS sequence"/>
</dbReference>
<dbReference type="InterPro" id="IPR006652">
    <property type="entry name" value="Kelch_1"/>
</dbReference>